<evidence type="ECO:0000256" key="7">
    <source>
        <dbReference type="NCBIfam" id="TIGR02188"/>
    </source>
</evidence>
<dbReference type="InterPro" id="IPR011904">
    <property type="entry name" value="Ac_CoA_lig"/>
</dbReference>
<dbReference type="Pfam" id="PF00501">
    <property type="entry name" value="AMP-binding"/>
    <property type="match status" value="1"/>
</dbReference>
<dbReference type="GO" id="GO:0003987">
    <property type="term" value="F:acetate-CoA ligase activity"/>
    <property type="evidence" value="ECO:0007669"/>
    <property type="project" value="UniProtKB-UniRule"/>
</dbReference>
<dbReference type="SUPFAM" id="SSF56801">
    <property type="entry name" value="Acetyl-CoA synthetase-like"/>
    <property type="match status" value="1"/>
</dbReference>
<organism evidence="11 12">
    <name type="scientific">Desulfotruncus arcticus DSM 17038</name>
    <dbReference type="NCBI Taxonomy" id="1121424"/>
    <lineage>
        <taxon>Bacteria</taxon>
        <taxon>Bacillati</taxon>
        <taxon>Bacillota</taxon>
        <taxon>Clostridia</taxon>
        <taxon>Eubacteriales</taxon>
        <taxon>Desulfallaceae</taxon>
        <taxon>Desulfotruncus</taxon>
    </lineage>
</organism>
<dbReference type="Pfam" id="PF13193">
    <property type="entry name" value="AMP-binding_C"/>
    <property type="match status" value="1"/>
</dbReference>
<dbReference type="GO" id="GO:0019427">
    <property type="term" value="P:acetyl-CoA biosynthetic process from acetate"/>
    <property type="evidence" value="ECO:0007669"/>
    <property type="project" value="UniProtKB-UniRule"/>
</dbReference>
<dbReference type="AlphaFoldDB" id="A0A1I2NBG9"/>
<dbReference type="Proteomes" id="UP000199337">
    <property type="component" value="Unassembled WGS sequence"/>
</dbReference>
<evidence type="ECO:0000313" key="11">
    <source>
        <dbReference type="EMBL" id="SFG00199.1"/>
    </source>
</evidence>
<dbReference type="Gene3D" id="3.30.300.30">
    <property type="match status" value="1"/>
</dbReference>
<reference evidence="12" key="1">
    <citation type="submission" date="2016-10" db="EMBL/GenBank/DDBJ databases">
        <authorList>
            <person name="Varghese N."/>
            <person name="Submissions S."/>
        </authorList>
    </citation>
    <scope>NUCLEOTIDE SEQUENCE [LARGE SCALE GENOMIC DNA]</scope>
    <source>
        <strain evidence="12">DSM 17038</strain>
    </source>
</reference>
<dbReference type="PANTHER" id="PTHR24095">
    <property type="entry name" value="ACETYL-COENZYME A SYNTHETASE"/>
    <property type="match status" value="1"/>
</dbReference>
<comment type="similarity">
    <text evidence="1">Belongs to the ATP-dependent AMP-binding enzyme family.</text>
</comment>
<name>A0A1I2NBG9_9FIRM</name>
<dbReference type="PROSITE" id="PS00455">
    <property type="entry name" value="AMP_BINDING"/>
    <property type="match status" value="1"/>
</dbReference>
<dbReference type="InterPro" id="IPR025110">
    <property type="entry name" value="AMP-bd_C"/>
</dbReference>
<dbReference type="PANTHER" id="PTHR24095:SF14">
    <property type="entry name" value="ACETYL-COENZYME A SYNTHETASE 1"/>
    <property type="match status" value="1"/>
</dbReference>
<evidence type="ECO:0000256" key="2">
    <source>
        <dbReference type="ARBA" id="ARBA00013275"/>
    </source>
</evidence>
<evidence type="ECO:0000259" key="9">
    <source>
        <dbReference type="Pfam" id="PF13193"/>
    </source>
</evidence>
<keyword evidence="12" id="KW-1185">Reference proteome</keyword>
<dbReference type="NCBIfam" id="NF001208">
    <property type="entry name" value="PRK00174.1"/>
    <property type="match status" value="1"/>
</dbReference>
<dbReference type="OrthoDB" id="9778383at2"/>
<evidence type="ECO:0000256" key="6">
    <source>
        <dbReference type="ARBA" id="ARBA00022990"/>
    </source>
</evidence>
<evidence type="ECO:0000259" key="8">
    <source>
        <dbReference type="Pfam" id="PF00501"/>
    </source>
</evidence>
<dbReference type="EMBL" id="FOOX01000001">
    <property type="protein sequence ID" value="SFG00199.1"/>
    <property type="molecule type" value="Genomic_DNA"/>
</dbReference>
<evidence type="ECO:0000256" key="5">
    <source>
        <dbReference type="ARBA" id="ARBA00022840"/>
    </source>
</evidence>
<accession>A0A1I2NBG9</accession>
<gene>
    <name evidence="11" type="ORF">SAMN05660649_00428</name>
</gene>
<dbReference type="InterPro" id="IPR045851">
    <property type="entry name" value="AMP-bd_C_sf"/>
</dbReference>
<keyword evidence="6" id="KW-0007">Acetylation</keyword>
<dbReference type="Gene3D" id="3.40.50.12780">
    <property type="entry name" value="N-terminal domain of ligase-like"/>
    <property type="match status" value="1"/>
</dbReference>
<feature type="domain" description="AMP-dependent synthetase/ligase" evidence="8">
    <location>
        <begin position="90"/>
        <end position="495"/>
    </location>
</feature>
<evidence type="ECO:0000256" key="4">
    <source>
        <dbReference type="ARBA" id="ARBA00022741"/>
    </source>
</evidence>
<feature type="domain" description="AMP-binding enzyme C-terminal" evidence="9">
    <location>
        <begin position="558"/>
        <end position="636"/>
    </location>
</feature>
<dbReference type="EC" id="6.2.1.1" evidence="2 7"/>
<dbReference type="RefSeq" id="WP_092468226.1">
    <property type="nucleotide sequence ID" value="NZ_FOOX01000001.1"/>
</dbReference>
<feature type="domain" description="Acetyl-coenzyme A synthetase N-terminal" evidence="10">
    <location>
        <begin position="39"/>
        <end position="88"/>
    </location>
</feature>
<evidence type="ECO:0000259" key="10">
    <source>
        <dbReference type="Pfam" id="PF16177"/>
    </source>
</evidence>
<dbReference type="InterPro" id="IPR000873">
    <property type="entry name" value="AMP-dep_synth/lig_dom"/>
</dbReference>
<protein>
    <recommendedName>
        <fullName evidence="2 7">Acetate--CoA ligase</fullName>
        <ecNumber evidence="2 7">6.2.1.1</ecNumber>
    </recommendedName>
</protein>
<evidence type="ECO:0000313" key="12">
    <source>
        <dbReference type="Proteomes" id="UP000199337"/>
    </source>
</evidence>
<dbReference type="InterPro" id="IPR020845">
    <property type="entry name" value="AMP-binding_CS"/>
</dbReference>
<dbReference type="InterPro" id="IPR032387">
    <property type="entry name" value="ACAS_N"/>
</dbReference>
<dbReference type="STRING" id="341036.SAMN05660649_00428"/>
<dbReference type="NCBIfam" id="TIGR02188">
    <property type="entry name" value="Ac_CoA_lig_AcsA"/>
    <property type="match status" value="1"/>
</dbReference>
<keyword evidence="4" id="KW-0547">Nucleotide-binding</keyword>
<dbReference type="GO" id="GO:0005524">
    <property type="term" value="F:ATP binding"/>
    <property type="evidence" value="ECO:0007669"/>
    <property type="project" value="UniProtKB-KW"/>
</dbReference>
<keyword evidence="5" id="KW-0067">ATP-binding</keyword>
<dbReference type="InterPro" id="IPR042099">
    <property type="entry name" value="ANL_N_sf"/>
</dbReference>
<proteinExistence type="inferred from homology"/>
<evidence type="ECO:0000256" key="3">
    <source>
        <dbReference type="ARBA" id="ARBA00022598"/>
    </source>
</evidence>
<evidence type="ECO:0000256" key="1">
    <source>
        <dbReference type="ARBA" id="ARBA00006432"/>
    </source>
</evidence>
<dbReference type="Pfam" id="PF16177">
    <property type="entry name" value="ACAS_N"/>
    <property type="match status" value="1"/>
</dbReference>
<dbReference type="GO" id="GO:0016208">
    <property type="term" value="F:AMP binding"/>
    <property type="evidence" value="ECO:0007669"/>
    <property type="project" value="InterPro"/>
</dbReference>
<keyword evidence="3" id="KW-0436">Ligase</keyword>
<sequence length="672" mass="74977">MSEEKSAHYSVTWQEEEYIHPPNDFVGQANLTDPKIFERFSLENFPECFKEFADLLDWDQYWHTTLDTSDAPCWKWFVGGKINASYNCVDRHLDKYKNKTAIHFVPEPEDEPIVHLTYQDLYRRVNETAAVLRDFAGLKAGDRVTLHLPMTPELPITMLACARLGVIHSQVFAGFSGQACGERIWDSESRVLITIDSYYRSGKLLDHKAIGDVAVEVAKKEGQDVDKVLVWRRYPGKYSSAAPVVEGRDFFMDELLKEYRGKTVEPVSMPAEDILFLMYTSGSTGRPKGAQHSIGGYLAYVTWMSKNIQDIHPEDVYWCMADIGWITGHSFIVYGPLACAASSVIYEGVPTYPDAGRIWRIAEELDVNIFHTSPTAIRQLRKAGPDEPEKYNYDFKHMTTVGEPIEPAVWRWYYDVVGKKKAAIVDTWWQTETGGFLCSTVPGLAPMKPGSAGPGVPGIHPVIFDDEGNEIPAGAGKAGNICIKNPWPGLMQTIWKDRDRFVSTYYGKYNTNPDSKDWRDWPYMAGDAAVLAKDGYVRILGRVDDVINVAGHRLGTKEIESAALTVQEVAEAAVIAAKDEIKGVVPDLYVALKPGFEASDELAAKISQAVSTVVGKIARPRSVHIVPDMPKTRSGKIMRRILASISNQTEVGDVTSLANPDVVELILKKVQG</sequence>